<reference evidence="1 2" key="1">
    <citation type="submission" date="2014-06" db="EMBL/GenBank/DDBJ databases">
        <authorList>
            <consortium name="DOE Joint Genome Institute"/>
            <person name="Kuo A."/>
            <person name="Kohler A."/>
            <person name="Nagy L.G."/>
            <person name="Floudas D."/>
            <person name="Copeland A."/>
            <person name="Barry K.W."/>
            <person name="Cichocki N."/>
            <person name="Veneault-Fourrey C."/>
            <person name="LaButti K."/>
            <person name="Lindquist E.A."/>
            <person name="Lipzen A."/>
            <person name="Lundell T."/>
            <person name="Morin E."/>
            <person name="Murat C."/>
            <person name="Sun H."/>
            <person name="Tunlid A."/>
            <person name="Henrissat B."/>
            <person name="Grigoriev I.V."/>
            <person name="Hibbett D.S."/>
            <person name="Martin F."/>
            <person name="Nordberg H.P."/>
            <person name="Cantor M.N."/>
            <person name="Hua S.X."/>
        </authorList>
    </citation>
    <scope>NUCLEOTIDE SEQUENCE [LARGE SCALE GENOMIC DNA]</scope>
    <source>
        <strain evidence="1 2">ATCC 200175</strain>
    </source>
</reference>
<dbReference type="OrthoDB" id="2625543at2759"/>
<dbReference type="HOGENOM" id="CLU_1272663_0_0_1"/>
<evidence type="ECO:0000313" key="2">
    <source>
        <dbReference type="Proteomes" id="UP000053647"/>
    </source>
</evidence>
<dbReference type="EMBL" id="KN819465">
    <property type="protein sequence ID" value="KIJ09419.1"/>
    <property type="molecule type" value="Genomic_DNA"/>
</dbReference>
<proteinExistence type="predicted"/>
<name>A0A0C9SQ47_PAXIN</name>
<keyword evidence="2" id="KW-1185">Reference proteome</keyword>
<evidence type="ECO:0000313" key="1">
    <source>
        <dbReference type="EMBL" id="KIJ09419.1"/>
    </source>
</evidence>
<organism evidence="1 2">
    <name type="scientific">Paxillus involutus ATCC 200175</name>
    <dbReference type="NCBI Taxonomy" id="664439"/>
    <lineage>
        <taxon>Eukaryota</taxon>
        <taxon>Fungi</taxon>
        <taxon>Dikarya</taxon>
        <taxon>Basidiomycota</taxon>
        <taxon>Agaricomycotina</taxon>
        <taxon>Agaricomycetes</taxon>
        <taxon>Agaricomycetidae</taxon>
        <taxon>Boletales</taxon>
        <taxon>Paxilineae</taxon>
        <taxon>Paxillaceae</taxon>
        <taxon>Paxillus</taxon>
    </lineage>
</organism>
<reference evidence="2" key="2">
    <citation type="submission" date="2015-01" db="EMBL/GenBank/DDBJ databases">
        <title>Evolutionary Origins and Diversification of the Mycorrhizal Mutualists.</title>
        <authorList>
            <consortium name="DOE Joint Genome Institute"/>
            <consortium name="Mycorrhizal Genomics Consortium"/>
            <person name="Kohler A."/>
            <person name="Kuo A."/>
            <person name="Nagy L.G."/>
            <person name="Floudas D."/>
            <person name="Copeland A."/>
            <person name="Barry K.W."/>
            <person name="Cichocki N."/>
            <person name="Veneault-Fourrey C."/>
            <person name="LaButti K."/>
            <person name="Lindquist E.A."/>
            <person name="Lipzen A."/>
            <person name="Lundell T."/>
            <person name="Morin E."/>
            <person name="Murat C."/>
            <person name="Riley R."/>
            <person name="Ohm R."/>
            <person name="Sun H."/>
            <person name="Tunlid A."/>
            <person name="Henrissat B."/>
            <person name="Grigoriev I.V."/>
            <person name="Hibbett D.S."/>
            <person name="Martin F."/>
        </authorList>
    </citation>
    <scope>NUCLEOTIDE SEQUENCE [LARGE SCALE GENOMIC DNA]</scope>
    <source>
        <strain evidence="2">ATCC 200175</strain>
    </source>
</reference>
<protein>
    <submittedName>
        <fullName evidence="1">Uncharacterized protein</fullName>
    </submittedName>
</protein>
<accession>A0A0C9SQ47</accession>
<gene>
    <name evidence="1" type="ORF">PAXINDRAFT_17496</name>
</gene>
<dbReference type="AlphaFoldDB" id="A0A0C9SQ47"/>
<dbReference type="Proteomes" id="UP000053647">
    <property type="component" value="Unassembled WGS sequence"/>
</dbReference>
<sequence>MDYGILLNMVSRVVQQSETVKVEPSRLLGLPIAHGTATYALKGIIYLGGFHFSARLIKGSKIWSYDGRENGGSPWLETLPVTAIDLEQLAGRKADIYVLPLFNITTLSVDLTPTFCFHYTSTTMLQTPLSSPLTSPENLSLPPSPILSTTTDLATGNLSDVDEVNSTSQSPLWISLLASVQSKGALTAEAIGNIASENNP</sequence>